<sequence length="702" mass="74324">MSTPIALSATGSFRLAVDIGGTFTDVVLLAPDGRLSTTKVPSTPDDYARGVIEGCRQILMRENVAASDVSEMLHASTVATNAILEGKGARTALVTTEGFRDVLELRRIRVPRLYEPLYRKPPPLVPRRHRFEVAERVGPRGEVLRALDEAALPGIAGQIEAAGIEAVAVCFLHSYANPDHERRAGELLRALLPDCFVTLSVDVLPEIREYERTSTTVINAYVAPPVSRYLTSLRAGLDKEGITAPLFMMQSSGGILDLETVLQRPALVVESGPAAGVIGAGYVGRRAGFENVIALDVGGTTAKASVVERGRYLTTDEYEVGGGISLSSRLVKGGGYALRLPVIDVSEVGTGGGSIVRLNTAGNISVGPQSAGAMPGPVAYGRGGVEPTVTDANVALGYLNPVAIADGTVAIDLAAARASIERKVATPLGRSVEEASYGVLAIANALMARSVRSVTTSRGRDPRDFALLAFGGGGGLHAVGLAASLGMRRVIIPPAAGVFSAFGLLYSEIEFAQSQGLLTQLDGADPVKLDDAFSALEASVLHHLGRPADTVRLRRRLDLRYAGQAFELAVDMPDGAFDAAMRDALAAAFDEEHARTYGHSLPRAHPREIVTLRVIGTVITERPESHLPARPRQGEVSTRPAYFGEEGWLEARIVERHDLAAPLNGPLIVEEPDATIIVPPGWTASLDGRLNILIDQTVEVPA</sequence>
<proteinExistence type="predicted"/>
<dbReference type="EMBL" id="JACICD010000003">
    <property type="protein sequence ID" value="MBB3771599.1"/>
    <property type="molecule type" value="Genomic_DNA"/>
</dbReference>
<dbReference type="InterPro" id="IPR002821">
    <property type="entry name" value="Hydantoinase_A"/>
</dbReference>
<dbReference type="GO" id="GO:0047423">
    <property type="term" value="F:N-methylhydantoinase (ATP-hydrolyzing) activity"/>
    <property type="evidence" value="ECO:0007669"/>
    <property type="project" value="UniProtKB-EC"/>
</dbReference>
<feature type="domain" description="Acetophenone carboxylase-like C-terminal" evidence="3">
    <location>
        <begin position="528"/>
        <end position="688"/>
    </location>
</feature>
<dbReference type="Pfam" id="PF01968">
    <property type="entry name" value="Hydantoinase_A"/>
    <property type="match status" value="1"/>
</dbReference>
<dbReference type="AlphaFoldDB" id="A0A839ZA42"/>
<feature type="domain" description="Hydantoinase A/oxoprolinase" evidence="1">
    <location>
        <begin position="212"/>
        <end position="510"/>
    </location>
</feature>
<evidence type="ECO:0000259" key="3">
    <source>
        <dbReference type="Pfam" id="PF19278"/>
    </source>
</evidence>
<gene>
    <name evidence="4" type="ORF">FHS55_002198</name>
</gene>
<protein>
    <submittedName>
        <fullName evidence="4">N-methylhydantoinase A</fullName>
        <ecNumber evidence="4">3.5.2.14</ecNumber>
    </submittedName>
</protein>
<dbReference type="InterPro" id="IPR043129">
    <property type="entry name" value="ATPase_NBD"/>
</dbReference>
<dbReference type="InterPro" id="IPR045079">
    <property type="entry name" value="Oxoprolinase-like"/>
</dbReference>
<dbReference type="Pfam" id="PF19278">
    <property type="entry name" value="Hydant_A_C"/>
    <property type="match status" value="1"/>
</dbReference>
<keyword evidence="5" id="KW-1185">Reference proteome</keyword>
<dbReference type="GO" id="GO:0017168">
    <property type="term" value="F:5-oxoprolinase (ATP-hydrolyzing) activity"/>
    <property type="evidence" value="ECO:0007669"/>
    <property type="project" value="TreeGrafter"/>
</dbReference>
<dbReference type="SUPFAM" id="SSF53067">
    <property type="entry name" value="Actin-like ATPase domain"/>
    <property type="match status" value="1"/>
</dbReference>
<dbReference type="InterPro" id="IPR049517">
    <property type="entry name" value="ACX-like_C"/>
</dbReference>
<dbReference type="InterPro" id="IPR008040">
    <property type="entry name" value="Hydant_A_N"/>
</dbReference>
<dbReference type="Proteomes" id="UP000533469">
    <property type="component" value="Unassembled WGS sequence"/>
</dbReference>
<evidence type="ECO:0000259" key="1">
    <source>
        <dbReference type="Pfam" id="PF01968"/>
    </source>
</evidence>
<dbReference type="RefSeq" id="WP_210286921.1">
    <property type="nucleotide sequence ID" value="NZ_JACICD010000003.1"/>
</dbReference>
<evidence type="ECO:0000313" key="4">
    <source>
        <dbReference type="EMBL" id="MBB3771599.1"/>
    </source>
</evidence>
<reference evidence="4 5" key="1">
    <citation type="submission" date="2020-08" db="EMBL/GenBank/DDBJ databases">
        <title>Genomic Encyclopedia of Type Strains, Phase IV (KMG-IV): sequencing the most valuable type-strain genomes for metagenomic binning, comparative biology and taxonomic classification.</title>
        <authorList>
            <person name="Goeker M."/>
        </authorList>
    </citation>
    <scope>NUCLEOTIDE SEQUENCE [LARGE SCALE GENOMIC DNA]</scope>
    <source>
        <strain evidence="4 5">DSM 5895</strain>
    </source>
</reference>
<dbReference type="GO" id="GO:0005829">
    <property type="term" value="C:cytosol"/>
    <property type="evidence" value="ECO:0007669"/>
    <property type="project" value="TreeGrafter"/>
</dbReference>
<keyword evidence="4" id="KW-0378">Hydrolase</keyword>
<evidence type="ECO:0000259" key="2">
    <source>
        <dbReference type="Pfam" id="PF05378"/>
    </source>
</evidence>
<dbReference type="PANTHER" id="PTHR11365">
    <property type="entry name" value="5-OXOPROLINASE RELATED"/>
    <property type="match status" value="1"/>
</dbReference>
<accession>A0A839ZA42</accession>
<feature type="domain" description="Hydantoinase/oxoprolinase N-terminal" evidence="2">
    <location>
        <begin position="14"/>
        <end position="190"/>
    </location>
</feature>
<dbReference type="GO" id="GO:0006749">
    <property type="term" value="P:glutathione metabolic process"/>
    <property type="evidence" value="ECO:0007669"/>
    <property type="project" value="TreeGrafter"/>
</dbReference>
<dbReference type="PANTHER" id="PTHR11365:SF23">
    <property type="entry name" value="HYPOTHETICAL 5-OXOPROLINASE (EUROFUNG)-RELATED"/>
    <property type="match status" value="1"/>
</dbReference>
<dbReference type="Pfam" id="PF05378">
    <property type="entry name" value="Hydant_A_N"/>
    <property type="match status" value="1"/>
</dbReference>
<dbReference type="EC" id="3.5.2.14" evidence="4"/>
<evidence type="ECO:0000313" key="5">
    <source>
        <dbReference type="Proteomes" id="UP000533469"/>
    </source>
</evidence>
<organism evidence="4 5">
    <name type="scientific">Ancylobacter tetraedralis</name>
    <dbReference type="NCBI Taxonomy" id="217068"/>
    <lineage>
        <taxon>Bacteria</taxon>
        <taxon>Pseudomonadati</taxon>
        <taxon>Pseudomonadota</taxon>
        <taxon>Alphaproteobacteria</taxon>
        <taxon>Hyphomicrobiales</taxon>
        <taxon>Xanthobacteraceae</taxon>
        <taxon>Ancylobacter</taxon>
    </lineage>
</organism>
<name>A0A839ZA42_9HYPH</name>
<comment type="caution">
    <text evidence="4">The sequence shown here is derived from an EMBL/GenBank/DDBJ whole genome shotgun (WGS) entry which is preliminary data.</text>
</comment>